<feature type="region of interest" description="Disordered" evidence="1">
    <location>
        <begin position="1"/>
        <end position="42"/>
    </location>
</feature>
<protein>
    <submittedName>
        <fullName evidence="2">Uncharacterized protein</fullName>
    </submittedName>
</protein>
<reference evidence="2 3" key="1">
    <citation type="submission" date="2024-06" db="EMBL/GenBank/DDBJ databases">
        <title>The Natural Products Discovery Center: Release of the First 8490 Sequenced Strains for Exploring Actinobacteria Biosynthetic Diversity.</title>
        <authorList>
            <person name="Kalkreuter E."/>
            <person name="Kautsar S.A."/>
            <person name="Yang D."/>
            <person name="Bader C.D."/>
            <person name="Teijaro C.N."/>
            <person name="Fluegel L."/>
            <person name="Davis C.M."/>
            <person name="Simpson J.R."/>
            <person name="Lauterbach L."/>
            <person name="Steele A.D."/>
            <person name="Gui C."/>
            <person name="Meng S."/>
            <person name="Li G."/>
            <person name="Viehrig K."/>
            <person name="Ye F."/>
            <person name="Su P."/>
            <person name="Kiefer A.F."/>
            <person name="Nichols A."/>
            <person name="Cepeda A.J."/>
            <person name="Yan W."/>
            <person name="Fan B."/>
            <person name="Jiang Y."/>
            <person name="Adhikari A."/>
            <person name="Zheng C.-J."/>
            <person name="Schuster L."/>
            <person name="Cowan T.M."/>
            <person name="Smanski M.J."/>
            <person name="Chevrette M.G."/>
            <person name="De Carvalho L.P.S."/>
            <person name="Shen B."/>
        </authorList>
    </citation>
    <scope>NUCLEOTIDE SEQUENCE [LARGE SCALE GENOMIC DNA]</scope>
    <source>
        <strain evidence="2 3">NPDC000155</strain>
    </source>
</reference>
<dbReference type="EMBL" id="JBEPFB010000004">
    <property type="protein sequence ID" value="MER7373112.1"/>
    <property type="molecule type" value="Genomic_DNA"/>
</dbReference>
<comment type="caution">
    <text evidence="2">The sequence shown here is derived from an EMBL/GenBank/DDBJ whole genome shotgun (WGS) entry which is preliminary data.</text>
</comment>
<sequence length="42" mass="4294">MTSAPEGTAEEGIHGIPGKLSPPPDSDDHRPGPAVLTFPASR</sequence>
<accession>A0ABV1XNH5</accession>
<evidence type="ECO:0000313" key="3">
    <source>
        <dbReference type="Proteomes" id="UP001486207"/>
    </source>
</evidence>
<organism evidence="2 3">
    <name type="scientific">Streptomyces lanatus</name>
    <dbReference type="NCBI Taxonomy" id="66900"/>
    <lineage>
        <taxon>Bacteria</taxon>
        <taxon>Bacillati</taxon>
        <taxon>Actinomycetota</taxon>
        <taxon>Actinomycetes</taxon>
        <taxon>Kitasatosporales</taxon>
        <taxon>Streptomycetaceae</taxon>
        <taxon>Streptomyces</taxon>
    </lineage>
</organism>
<gene>
    <name evidence="2" type="ORF">ABT384_10670</name>
</gene>
<evidence type="ECO:0000256" key="1">
    <source>
        <dbReference type="SAM" id="MobiDB-lite"/>
    </source>
</evidence>
<dbReference type="Proteomes" id="UP001486207">
    <property type="component" value="Unassembled WGS sequence"/>
</dbReference>
<keyword evidence="3" id="KW-1185">Reference proteome</keyword>
<proteinExistence type="predicted"/>
<name>A0ABV1XNH5_9ACTN</name>
<evidence type="ECO:0000313" key="2">
    <source>
        <dbReference type="EMBL" id="MER7373112.1"/>
    </source>
</evidence>
<dbReference type="RefSeq" id="WP_268256355.1">
    <property type="nucleotide sequence ID" value="NZ_BNBM01000005.1"/>
</dbReference>